<dbReference type="EMBL" id="BGJZ01000170">
    <property type="protein sequence ID" value="GBH10100.1"/>
    <property type="molecule type" value="Genomic_DNA"/>
</dbReference>
<keyword evidence="1" id="KW-0812">Transmembrane</keyword>
<keyword evidence="1" id="KW-0472">Membrane</keyword>
<protein>
    <submittedName>
        <fullName evidence="2">Transcription-repair coupling factor</fullName>
    </submittedName>
</protein>
<evidence type="ECO:0000256" key="1">
    <source>
        <dbReference type="SAM" id="Phobius"/>
    </source>
</evidence>
<feature type="transmembrane region" description="Helical" evidence="1">
    <location>
        <begin position="6"/>
        <end position="27"/>
    </location>
</feature>
<dbReference type="AlphaFoldDB" id="A0A2V0QNC4"/>
<comment type="caution">
    <text evidence="2">The sequence shown here is derived from an EMBL/GenBank/DDBJ whole genome shotgun (WGS) entry which is preliminary data.</text>
</comment>
<gene>
    <name evidence="2" type="ORF">KPSA1_03511</name>
</gene>
<evidence type="ECO:0000313" key="2">
    <source>
        <dbReference type="EMBL" id="GBH10100.1"/>
    </source>
</evidence>
<organism evidence="2 3">
    <name type="scientific">Pseudomonas syringae pv. actinidiae</name>
    <dbReference type="NCBI Taxonomy" id="103796"/>
    <lineage>
        <taxon>Bacteria</taxon>
        <taxon>Pseudomonadati</taxon>
        <taxon>Pseudomonadota</taxon>
        <taxon>Gammaproteobacteria</taxon>
        <taxon>Pseudomonadales</taxon>
        <taxon>Pseudomonadaceae</taxon>
        <taxon>Pseudomonas</taxon>
        <taxon>Pseudomonas syringae</taxon>
    </lineage>
</organism>
<accession>A0A2V0QNC4</accession>
<dbReference type="Proteomes" id="UP000247480">
    <property type="component" value="Unassembled WGS sequence"/>
</dbReference>
<reference evidence="2 3" key="1">
    <citation type="submission" date="2018-04" db="EMBL/GenBank/DDBJ databases">
        <title>Draft genome sequence of Pseudomonas syringae pv. actinidiae biovar 1 strains isolated from kiwifruit in Kagawa prefecture.</title>
        <authorList>
            <person name="Tabuchi M."/>
            <person name="Saito M."/>
            <person name="Fujiwara S."/>
            <person name="Sasa N."/>
            <person name="Akimitsu K."/>
            <person name="Gomi K."/>
            <person name="Konishi-Sugita S."/>
            <person name="Hamano K."/>
            <person name="Kataoka I."/>
        </authorList>
    </citation>
    <scope>NUCLEOTIDE SEQUENCE [LARGE SCALE GENOMIC DNA]</scope>
    <source>
        <strain evidence="2 3">MAFF212206</strain>
    </source>
</reference>
<feature type="transmembrane region" description="Helical" evidence="1">
    <location>
        <begin position="64"/>
        <end position="87"/>
    </location>
</feature>
<proteinExistence type="predicted"/>
<keyword evidence="1" id="KW-1133">Transmembrane helix</keyword>
<name>A0A2V0QNC4_PSESF</name>
<evidence type="ECO:0000313" key="3">
    <source>
        <dbReference type="Proteomes" id="UP000247480"/>
    </source>
</evidence>
<sequence length="116" mass="13340">MEDQQWLLHILPKTLIWPAVMLLAFCLKPCFKVKKYHVRFLRFLASIRLDCLAGTFKSSMNRNILLRFFPTELLLLLFKLVLLATGIESQLLLRPDDGSDDEYVPVSALTVLAVFS</sequence>